<dbReference type="EMBL" id="ML208314">
    <property type="protein sequence ID" value="TFK70381.1"/>
    <property type="molecule type" value="Genomic_DNA"/>
</dbReference>
<dbReference type="Proteomes" id="UP000308600">
    <property type="component" value="Unassembled WGS sequence"/>
</dbReference>
<name>A0ACD3AYE6_9AGAR</name>
<accession>A0ACD3AYE6</accession>
<keyword evidence="2" id="KW-1185">Reference proteome</keyword>
<gene>
    <name evidence="1" type="ORF">BDN72DRAFT_877835</name>
</gene>
<evidence type="ECO:0000313" key="1">
    <source>
        <dbReference type="EMBL" id="TFK70381.1"/>
    </source>
</evidence>
<proteinExistence type="predicted"/>
<reference evidence="1 2" key="1">
    <citation type="journal article" date="2019" name="Nat. Ecol. Evol.">
        <title>Megaphylogeny resolves global patterns of mushroom evolution.</title>
        <authorList>
            <person name="Varga T."/>
            <person name="Krizsan K."/>
            <person name="Foldi C."/>
            <person name="Dima B."/>
            <person name="Sanchez-Garcia M."/>
            <person name="Sanchez-Ramirez S."/>
            <person name="Szollosi G.J."/>
            <person name="Szarkandi J.G."/>
            <person name="Papp V."/>
            <person name="Albert L."/>
            <person name="Andreopoulos W."/>
            <person name="Angelini C."/>
            <person name="Antonin V."/>
            <person name="Barry K.W."/>
            <person name="Bougher N.L."/>
            <person name="Buchanan P."/>
            <person name="Buyck B."/>
            <person name="Bense V."/>
            <person name="Catcheside P."/>
            <person name="Chovatia M."/>
            <person name="Cooper J."/>
            <person name="Damon W."/>
            <person name="Desjardin D."/>
            <person name="Finy P."/>
            <person name="Geml J."/>
            <person name="Haridas S."/>
            <person name="Hughes K."/>
            <person name="Justo A."/>
            <person name="Karasinski D."/>
            <person name="Kautmanova I."/>
            <person name="Kiss B."/>
            <person name="Kocsube S."/>
            <person name="Kotiranta H."/>
            <person name="LaButti K.M."/>
            <person name="Lechner B.E."/>
            <person name="Liimatainen K."/>
            <person name="Lipzen A."/>
            <person name="Lukacs Z."/>
            <person name="Mihaltcheva S."/>
            <person name="Morgado L.N."/>
            <person name="Niskanen T."/>
            <person name="Noordeloos M.E."/>
            <person name="Ohm R.A."/>
            <person name="Ortiz-Santana B."/>
            <person name="Ovrebo C."/>
            <person name="Racz N."/>
            <person name="Riley R."/>
            <person name="Savchenko A."/>
            <person name="Shiryaev A."/>
            <person name="Soop K."/>
            <person name="Spirin V."/>
            <person name="Szebenyi C."/>
            <person name="Tomsovsky M."/>
            <person name="Tulloss R.E."/>
            <person name="Uehling J."/>
            <person name="Grigoriev I.V."/>
            <person name="Vagvolgyi C."/>
            <person name="Papp T."/>
            <person name="Martin F.M."/>
            <person name="Miettinen O."/>
            <person name="Hibbett D.S."/>
            <person name="Nagy L.G."/>
        </authorList>
    </citation>
    <scope>NUCLEOTIDE SEQUENCE [LARGE SCALE GENOMIC DNA]</scope>
    <source>
        <strain evidence="1 2">NL-1719</strain>
    </source>
</reference>
<evidence type="ECO:0000313" key="2">
    <source>
        <dbReference type="Proteomes" id="UP000308600"/>
    </source>
</evidence>
<organism evidence="1 2">
    <name type="scientific">Pluteus cervinus</name>
    <dbReference type="NCBI Taxonomy" id="181527"/>
    <lineage>
        <taxon>Eukaryota</taxon>
        <taxon>Fungi</taxon>
        <taxon>Dikarya</taxon>
        <taxon>Basidiomycota</taxon>
        <taxon>Agaricomycotina</taxon>
        <taxon>Agaricomycetes</taxon>
        <taxon>Agaricomycetidae</taxon>
        <taxon>Agaricales</taxon>
        <taxon>Pluteineae</taxon>
        <taxon>Pluteaceae</taxon>
        <taxon>Pluteus</taxon>
    </lineage>
</organism>
<sequence length="194" mass="21963">MAREKRRRFQQIAIAPRAREGRNRNWEDSEVHTCKVVVVEQFANRLDSSGREPGQMLRDYGTVFLSVRRFRTLCPRMGNLLELLKIRLDAQMRVVVGGISFPEAVKSKLWRGNGKNLNSGYHHRESETKKRLPSTEGCDWGDLSTCVALNTGSINAEDAQSGSKNLGLRKICMAVLAEQNTRVVNVISECKDWS</sequence>
<protein>
    <submittedName>
        <fullName evidence="1">Uncharacterized protein</fullName>
    </submittedName>
</protein>